<dbReference type="CDD" id="cd03257">
    <property type="entry name" value="ABC_NikE_OppD_transporters"/>
    <property type="match status" value="2"/>
</dbReference>
<dbReference type="GO" id="GO:0005524">
    <property type="term" value="F:ATP binding"/>
    <property type="evidence" value="ECO:0007669"/>
    <property type="project" value="UniProtKB-KW"/>
</dbReference>
<dbReference type="InterPro" id="IPR003439">
    <property type="entry name" value="ABC_transporter-like_ATP-bd"/>
</dbReference>
<dbReference type="SUPFAM" id="SSF52540">
    <property type="entry name" value="P-loop containing nucleoside triphosphate hydrolases"/>
    <property type="match status" value="2"/>
</dbReference>
<dbReference type="AlphaFoldDB" id="A0A1C4VHT1"/>
<comment type="similarity">
    <text evidence="1">Belongs to the ABC transporter superfamily.</text>
</comment>
<accession>A0A1C4VHT1</accession>
<evidence type="ECO:0000256" key="1">
    <source>
        <dbReference type="ARBA" id="ARBA00005417"/>
    </source>
</evidence>
<evidence type="ECO:0000256" key="2">
    <source>
        <dbReference type="ARBA" id="ARBA00022448"/>
    </source>
</evidence>
<dbReference type="RefSeq" id="WP_091042517.1">
    <property type="nucleotide sequence ID" value="NZ_FMCV01000003.1"/>
</dbReference>
<dbReference type="Pfam" id="PF08352">
    <property type="entry name" value="oligo_HPY"/>
    <property type="match status" value="1"/>
</dbReference>
<protein>
    <submittedName>
        <fullName evidence="6">Peptide/nickel transport system ATP-binding protein</fullName>
    </submittedName>
</protein>
<dbReference type="InterPro" id="IPR003593">
    <property type="entry name" value="AAA+_ATPase"/>
</dbReference>
<dbReference type="PROSITE" id="PS00211">
    <property type="entry name" value="ABC_TRANSPORTER_1"/>
    <property type="match status" value="2"/>
</dbReference>
<sequence>MIEISGLRVEDTAGRAVLENLSLRVAEGERVAVVGESGAGKTTLAMALVGAVRRGLRVAGGTVTVDGHDVLTASGTEVRRVRRRVLAYLPQDPPSALSPTLRVRAQIRELAADRSDAAVSRGLVEVGLPGDRAFLRRYPHQLSGGQQQRLALARLLAGDPRGLVLDEPTTGLDGLVRKQVLDQLDRLSAGRGLAVVFVTHDLAAAARMTDRLIVLRGGVVVEEGPTARVLARPAAAYTRDLLAAVPDLPAEMRRRAATPVRGAEVLTVSGLTVPRGGRIVLDDVSLRLRAGEALALLGTSGCGKTTLARAVVGTLRPSSGRVTLSGEVLEPTLGRRPVHQRRRMQLIPQDSGGSLNPRRPVGAAIGRVVRLAGGMTAEAVAAETRRLMGLVGLPGELASRLPRELSGGQRQRVAIARALAAGADVLVCDEITSNLDAQVAASVLALLDSLRRTLGLAVLIVTHDLGVIARNADRVAVLSGGRIVEEGTVEQVFGNPRHEASRMLLDAARPVTAAADVP</sequence>
<feature type="domain" description="ABC transporter" evidence="5">
    <location>
        <begin position="2"/>
        <end position="242"/>
    </location>
</feature>
<feature type="domain" description="ABC transporter" evidence="5">
    <location>
        <begin position="260"/>
        <end position="505"/>
    </location>
</feature>
<keyword evidence="2" id="KW-0813">Transport</keyword>
<dbReference type="PANTHER" id="PTHR43776">
    <property type="entry name" value="TRANSPORT ATP-BINDING PROTEIN"/>
    <property type="match status" value="1"/>
</dbReference>
<name>A0A1C4VHT1_9ACTN</name>
<dbReference type="SMART" id="SM00382">
    <property type="entry name" value="AAA"/>
    <property type="match status" value="2"/>
</dbReference>
<keyword evidence="7" id="KW-1185">Reference proteome</keyword>
<dbReference type="GO" id="GO:0055085">
    <property type="term" value="P:transmembrane transport"/>
    <property type="evidence" value="ECO:0007669"/>
    <property type="project" value="UniProtKB-ARBA"/>
</dbReference>
<dbReference type="InterPro" id="IPR027417">
    <property type="entry name" value="P-loop_NTPase"/>
</dbReference>
<dbReference type="PANTHER" id="PTHR43776:SF7">
    <property type="entry name" value="D,D-DIPEPTIDE TRANSPORT ATP-BINDING PROTEIN DDPF-RELATED"/>
    <property type="match status" value="1"/>
</dbReference>
<dbReference type="InterPro" id="IPR017871">
    <property type="entry name" value="ABC_transporter-like_CS"/>
</dbReference>
<proteinExistence type="inferred from homology"/>
<evidence type="ECO:0000259" key="5">
    <source>
        <dbReference type="PROSITE" id="PS50893"/>
    </source>
</evidence>
<dbReference type="GO" id="GO:0015833">
    <property type="term" value="P:peptide transport"/>
    <property type="evidence" value="ECO:0007669"/>
    <property type="project" value="InterPro"/>
</dbReference>
<dbReference type="InterPro" id="IPR050319">
    <property type="entry name" value="ABC_transp_ATP-bind"/>
</dbReference>
<dbReference type="InterPro" id="IPR013563">
    <property type="entry name" value="Oligopep_ABC_C"/>
</dbReference>
<gene>
    <name evidence="6" type="ORF">GA0070215_103181</name>
</gene>
<reference evidence="7" key="1">
    <citation type="submission" date="2016-06" db="EMBL/GenBank/DDBJ databases">
        <authorList>
            <person name="Varghese N."/>
        </authorList>
    </citation>
    <scope>NUCLEOTIDE SEQUENCE [LARGE SCALE GENOMIC DNA]</scope>
    <source>
        <strain evidence="7">DSM 45555</strain>
    </source>
</reference>
<keyword evidence="3" id="KW-0547">Nucleotide-binding</keyword>
<dbReference type="GO" id="GO:0016887">
    <property type="term" value="F:ATP hydrolysis activity"/>
    <property type="evidence" value="ECO:0007669"/>
    <property type="project" value="InterPro"/>
</dbReference>
<dbReference type="Gene3D" id="3.40.50.300">
    <property type="entry name" value="P-loop containing nucleotide triphosphate hydrolases"/>
    <property type="match status" value="2"/>
</dbReference>
<evidence type="ECO:0000256" key="4">
    <source>
        <dbReference type="ARBA" id="ARBA00022840"/>
    </source>
</evidence>
<dbReference type="EMBL" id="FMCV01000003">
    <property type="protein sequence ID" value="SCE83557.1"/>
    <property type="molecule type" value="Genomic_DNA"/>
</dbReference>
<organism evidence="6 7">
    <name type="scientific">Micromonospora marina</name>
    <dbReference type="NCBI Taxonomy" id="307120"/>
    <lineage>
        <taxon>Bacteria</taxon>
        <taxon>Bacillati</taxon>
        <taxon>Actinomycetota</taxon>
        <taxon>Actinomycetes</taxon>
        <taxon>Micromonosporales</taxon>
        <taxon>Micromonosporaceae</taxon>
        <taxon>Micromonospora</taxon>
    </lineage>
</organism>
<dbReference type="PROSITE" id="PS50893">
    <property type="entry name" value="ABC_TRANSPORTER_2"/>
    <property type="match status" value="2"/>
</dbReference>
<evidence type="ECO:0000313" key="6">
    <source>
        <dbReference type="EMBL" id="SCE83557.1"/>
    </source>
</evidence>
<evidence type="ECO:0000313" key="7">
    <source>
        <dbReference type="Proteomes" id="UP000198551"/>
    </source>
</evidence>
<evidence type="ECO:0000256" key="3">
    <source>
        <dbReference type="ARBA" id="ARBA00022741"/>
    </source>
</evidence>
<dbReference type="Pfam" id="PF00005">
    <property type="entry name" value="ABC_tran"/>
    <property type="match status" value="2"/>
</dbReference>
<keyword evidence="4 6" id="KW-0067">ATP-binding</keyword>
<dbReference type="Proteomes" id="UP000198551">
    <property type="component" value="Unassembled WGS sequence"/>
</dbReference>